<evidence type="ECO:0000313" key="5">
    <source>
        <dbReference type="Proteomes" id="UP000291116"/>
    </source>
</evidence>
<dbReference type="InterPro" id="IPR017904">
    <property type="entry name" value="ADF/Cofilin"/>
</dbReference>
<sequence length="139" mass="15825">MSSGVQVDDEIPKLFEEFKIQKKLRFYTYKIEDKKIIKIDVVGPKESTYDDFCSAFPENEPRYGVIDLEFETKDGRPTSKLIFISWNPDSGKIRDKMIYSSSKESIKAALNGVGIFINATDSAELDLEESILPVVKKFA</sequence>
<dbReference type="SMART" id="SM00102">
    <property type="entry name" value="ADF"/>
    <property type="match status" value="1"/>
</dbReference>
<comment type="similarity">
    <text evidence="1">Belongs to the actin-binding proteins ADF family.</text>
</comment>
<dbReference type="GO" id="GO:0015629">
    <property type="term" value="C:actin cytoskeleton"/>
    <property type="evidence" value="ECO:0007669"/>
    <property type="project" value="InterPro"/>
</dbReference>
<dbReference type="GO" id="GO:0030042">
    <property type="term" value="P:actin filament depolymerization"/>
    <property type="evidence" value="ECO:0007669"/>
    <property type="project" value="InterPro"/>
</dbReference>
<dbReference type="GO" id="GO:0003779">
    <property type="term" value="F:actin binding"/>
    <property type="evidence" value="ECO:0007669"/>
    <property type="project" value="UniProtKB-KW"/>
</dbReference>
<feature type="domain" description="ADF-H" evidence="3">
    <location>
        <begin position="2"/>
        <end position="135"/>
    </location>
</feature>
<evidence type="ECO:0000256" key="2">
    <source>
        <dbReference type="ARBA" id="ARBA00023203"/>
    </source>
</evidence>
<dbReference type="Gene3D" id="3.40.20.10">
    <property type="entry name" value="Severin"/>
    <property type="match status" value="1"/>
</dbReference>
<dbReference type="Pfam" id="PF00241">
    <property type="entry name" value="Cofilin_ADF"/>
    <property type="match status" value="1"/>
</dbReference>
<organism evidence="4 5">
    <name type="scientific">Pseudo-nitzschia multistriata</name>
    <dbReference type="NCBI Taxonomy" id="183589"/>
    <lineage>
        <taxon>Eukaryota</taxon>
        <taxon>Sar</taxon>
        <taxon>Stramenopiles</taxon>
        <taxon>Ochrophyta</taxon>
        <taxon>Bacillariophyta</taxon>
        <taxon>Bacillariophyceae</taxon>
        <taxon>Bacillariophycidae</taxon>
        <taxon>Bacillariales</taxon>
        <taxon>Bacillariaceae</taxon>
        <taxon>Pseudo-nitzschia</taxon>
    </lineage>
</organism>
<dbReference type="InterPro" id="IPR029006">
    <property type="entry name" value="ADF-H/Gelsolin-like_dom_sf"/>
</dbReference>
<name>A0A448Z884_9STRA</name>
<dbReference type="PROSITE" id="PS51263">
    <property type="entry name" value="ADF_H"/>
    <property type="match status" value="1"/>
</dbReference>
<dbReference type="OrthoDB" id="10249245at2759"/>
<dbReference type="PANTHER" id="PTHR11913">
    <property type="entry name" value="COFILIN-RELATED"/>
    <property type="match status" value="1"/>
</dbReference>
<dbReference type="InterPro" id="IPR002108">
    <property type="entry name" value="ADF-H"/>
</dbReference>
<evidence type="ECO:0000313" key="4">
    <source>
        <dbReference type="EMBL" id="VEU38267.1"/>
    </source>
</evidence>
<dbReference type="CDD" id="cd11286">
    <property type="entry name" value="ADF_cofilin_like"/>
    <property type="match status" value="1"/>
</dbReference>
<gene>
    <name evidence="4" type="ORF">PSNMU_V1.4_AUG-EV-PASAV3_0050190</name>
</gene>
<dbReference type="Proteomes" id="UP000291116">
    <property type="component" value="Unassembled WGS sequence"/>
</dbReference>
<keyword evidence="2" id="KW-0009">Actin-binding</keyword>
<proteinExistence type="inferred from homology"/>
<dbReference type="SUPFAM" id="SSF55753">
    <property type="entry name" value="Actin depolymerizing proteins"/>
    <property type="match status" value="1"/>
</dbReference>
<evidence type="ECO:0000259" key="3">
    <source>
        <dbReference type="PROSITE" id="PS51263"/>
    </source>
</evidence>
<dbReference type="AlphaFoldDB" id="A0A448Z884"/>
<reference evidence="4 5" key="1">
    <citation type="submission" date="2019-01" db="EMBL/GenBank/DDBJ databases">
        <authorList>
            <person name="Ferrante I. M."/>
        </authorList>
    </citation>
    <scope>NUCLEOTIDE SEQUENCE [LARGE SCALE GENOMIC DNA]</scope>
    <source>
        <strain evidence="4 5">B856</strain>
    </source>
</reference>
<protein>
    <recommendedName>
        <fullName evidence="3">ADF-H domain-containing protein</fullName>
    </recommendedName>
</protein>
<dbReference type="EMBL" id="CAACVS010000160">
    <property type="protein sequence ID" value="VEU38267.1"/>
    <property type="molecule type" value="Genomic_DNA"/>
</dbReference>
<accession>A0A448Z884</accession>
<keyword evidence="5" id="KW-1185">Reference proteome</keyword>
<evidence type="ECO:0000256" key="1">
    <source>
        <dbReference type="ARBA" id="ARBA00006844"/>
    </source>
</evidence>